<evidence type="ECO:0000259" key="2">
    <source>
        <dbReference type="Pfam" id="PF00437"/>
    </source>
</evidence>
<dbReference type="STRING" id="1090322.MettiDRAFT_0357"/>
<dbReference type="OrthoDB" id="33500at2157"/>
<dbReference type="Gene3D" id="3.30.450.380">
    <property type="match status" value="1"/>
</dbReference>
<dbReference type="Pfam" id="PF23990">
    <property type="entry name" value="PilB3_N"/>
    <property type="match status" value="1"/>
</dbReference>
<dbReference type="InterPro" id="IPR056570">
    <property type="entry name" value="PilB3-like_N"/>
</dbReference>
<evidence type="ECO:0000313" key="4">
    <source>
        <dbReference type="EMBL" id="ETA66954.1"/>
    </source>
</evidence>
<comment type="similarity">
    <text evidence="1">Belongs to the GSP E family.</text>
</comment>
<dbReference type="AlphaFoldDB" id="W9DMR7"/>
<dbReference type="InterPro" id="IPR027417">
    <property type="entry name" value="P-loop_NTPase"/>
</dbReference>
<accession>W9DMR7</accession>
<dbReference type="InterPro" id="IPR050921">
    <property type="entry name" value="T4SS_GSP_E_ATPase"/>
</dbReference>
<dbReference type="PANTHER" id="PTHR30486:SF6">
    <property type="entry name" value="TYPE IV PILUS RETRACTATION ATPASE PILT"/>
    <property type="match status" value="1"/>
</dbReference>
<sequence>MQKISDKIRKLSSIRNKHKKPSDTVAQETDELEPIVSFEPDIDTEEIERYWVDEPYVFISILKYDNDLFYHVVEPELNEIERSVLDEVLFTIGDVLTLKQVKDLDKIDKDNKYKLLKEKIKELLSDYSQRSGNSFEKIFYYIKRDFIDFGKIGSIMKDPTIEDAWCNGVGIPVYIFHSTYGNLITNITFESDEDIAAFVMRVAHQSSRHISKSSPILDTVMQDGSRINITYGHEISPKGSSFSIRKQKKVPLTPLDLIAWNTFSSDIMAYFWLCMENGKNILICGGTASGKTSTMNAVCMFIPLNVRVVTLEDTREIQLPHENWIPMVTRGGISQDNVGNIDLEDLLRASLRQRPDYLLVGEVRGSESQILFQAMNAGHATCSTFHAGSPTEVINRFTNPPINVPAAMFTALDIICMQSTTFESGTEIRKVSKIAEVTGVSESIDIQDVFIWSKLNDHFEYHQSKVLDEIKSRRGWNEVDLENNLNKRKYFLETLIAKNIRGYNEIIFWINYFNSSPEKSIQELNHQ</sequence>
<dbReference type="Proteomes" id="UP000019483">
    <property type="component" value="Unassembled WGS sequence"/>
</dbReference>
<evidence type="ECO:0000259" key="3">
    <source>
        <dbReference type="Pfam" id="PF23990"/>
    </source>
</evidence>
<dbReference type="GO" id="GO:0016887">
    <property type="term" value="F:ATP hydrolysis activity"/>
    <property type="evidence" value="ECO:0007669"/>
    <property type="project" value="InterPro"/>
</dbReference>
<dbReference type="EMBL" id="AZAJ01000001">
    <property type="protein sequence ID" value="ETA66954.1"/>
    <property type="molecule type" value="Genomic_DNA"/>
</dbReference>
<comment type="caution">
    <text evidence="4">The sequence shown here is derived from an EMBL/GenBank/DDBJ whole genome shotgun (WGS) entry which is preliminary data.</text>
</comment>
<dbReference type="Gene3D" id="3.40.50.300">
    <property type="entry name" value="P-loop containing nucleotide triphosphate hydrolases"/>
    <property type="match status" value="1"/>
</dbReference>
<dbReference type="RefSeq" id="WP_023844090.1">
    <property type="nucleotide sequence ID" value="NZ_AZAJ01000001.1"/>
</dbReference>
<dbReference type="InterPro" id="IPR001482">
    <property type="entry name" value="T2SS/T4SS_dom"/>
</dbReference>
<dbReference type="Pfam" id="PF00437">
    <property type="entry name" value="T2SSE"/>
    <property type="match status" value="1"/>
</dbReference>
<dbReference type="CDD" id="cd01130">
    <property type="entry name" value="VirB11-like_ATPase"/>
    <property type="match status" value="1"/>
</dbReference>
<proteinExistence type="inferred from homology"/>
<keyword evidence="5" id="KW-1185">Reference proteome</keyword>
<organism evidence="4 5">
    <name type="scientific">Methanolobus tindarius DSM 2278</name>
    <dbReference type="NCBI Taxonomy" id="1090322"/>
    <lineage>
        <taxon>Archaea</taxon>
        <taxon>Methanobacteriati</taxon>
        <taxon>Methanobacteriota</taxon>
        <taxon>Stenosarchaea group</taxon>
        <taxon>Methanomicrobia</taxon>
        <taxon>Methanosarcinales</taxon>
        <taxon>Methanosarcinaceae</taxon>
        <taxon>Methanolobus</taxon>
    </lineage>
</organism>
<protein>
    <submittedName>
        <fullName evidence="4">ATPase, type IV secretory pathway VirB11 component like protein</fullName>
    </submittedName>
</protein>
<name>W9DMR7_METTI</name>
<evidence type="ECO:0000313" key="5">
    <source>
        <dbReference type="Proteomes" id="UP000019483"/>
    </source>
</evidence>
<feature type="domain" description="PilB3-like N-terminal" evidence="3">
    <location>
        <begin position="29"/>
        <end position="76"/>
    </location>
</feature>
<gene>
    <name evidence="4" type="ORF">MettiDRAFT_0357</name>
</gene>
<dbReference type="PANTHER" id="PTHR30486">
    <property type="entry name" value="TWITCHING MOTILITY PROTEIN PILT"/>
    <property type="match status" value="1"/>
</dbReference>
<evidence type="ECO:0000256" key="1">
    <source>
        <dbReference type="ARBA" id="ARBA00006611"/>
    </source>
</evidence>
<reference evidence="4 5" key="1">
    <citation type="submission" date="2013-08" db="EMBL/GenBank/DDBJ databases">
        <authorList>
            <consortium name="DOE Joint Genome Institute"/>
            <person name="Eisen J."/>
            <person name="Huntemann M."/>
            <person name="Han J."/>
            <person name="Chen A."/>
            <person name="Kyrpides N."/>
            <person name="Mavromatis K."/>
            <person name="Markowitz V."/>
            <person name="Palaniappan K."/>
            <person name="Ivanova N."/>
            <person name="Schaumberg A."/>
            <person name="Pati A."/>
            <person name="Liolios K."/>
            <person name="Nordberg H.P."/>
            <person name="Cantor M.N."/>
            <person name="Hua S.X."/>
            <person name="Woyke T."/>
        </authorList>
    </citation>
    <scope>NUCLEOTIDE SEQUENCE [LARGE SCALE GENOMIC DNA]</scope>
    <source>
        <strain evidence="4 5">DSM 2278</strain>
    </source>
</reference>
<dbReference type="SUPFAM" id="SSF52540">
    <property type="entry name" value="P-loop containing nucleoside triphosphate hydrolases"/>
    <property type="match status" value="1"/>
</dbReference>
<feature type="domain" description="Bacterial type II secretion system protein E" evidence="2">
    <location>
        <begin position="174"/>
        <end position="403"/>
    </location>
</feature>